<organism evidence="5 6">
    <name type="scientific">Pseudocohnilembus persalinus</name>
    <name type="common">Ciliate</name>
    <dbReference type="NCBI Taxonomy" id="266149"/>
    <lineage>
        <taxon>Eukaryota</taxon>
        <taxon>Sar</taxon>
        <taxon>Alveolata</taxon>
        <taxon>Ciliophora</taxon>
        <taxon>Intramacronucleata</taxon>
        <taxon>Oligohymenophorea</taxon>
        <taxon>Scuticociliatia</taxon>
        <taxon>Philasterida</taxon>
        <taxon>Pseudocohnilembidae</taxon>
        <taxon>Pseudocohnilembus</taxon>
    </lineage>
</organism>
<gene>
    <name evidence="5" type="ORF">PPERSA_09028</name>
</gene>
<evidence type="ECO:0000256" key="2">
    <source>
        <dbReference type="ARBA" id="ARBA00007293"/>
    </source>
</evidence>
<dbReference type="GO" id="GO:0016020">
    <property type="term" value="C:membrane"/>
    <property type="evidence" value="ECO:0007669"/>
    <property type="project" value="UniProtKB-SubCell"/>
</dbReference>
<evidence type="ECO:0000256" key="1">
    <source>
        <dbReference type="ARBA" id="ARBA00004370"/>
    </source>
</evidence>
<keyword evidence="3" id="KW-0472">Membrane</keyword>
<dbReference type="Gene3D" id="3.10.20.90">
    <property type="entry name" value="Phosphatidylinositol 3-kinase Catalytic Subunit, Chain A, domain 1"/>
    <property type="match status" value="1"/>
</dbReference>
<dbReference type="EMBL" id="LDAU01000057">
    <property type="protein sequence ID" value="KRX08924.1"/>
    <property type="molecule type" value="Genomic_DNA"/>
</dbReference>
<comment type="caution">
    <text evidence="5">The sequence shown here is derived from an EMBL/GenBank/DDBJ whole genome shotgun (WGS) entry which is preliminary data.</text>
</comment>
<comment type="subcellular location">
    <subcellularLocation>
        <location evidence="1">Membrane</location>
    </subcellularLocation>
</comment>
<dbReference type="InterPro" id="IPR029071">
    <property type="entry name" value="Ubiquitin-like_domsf"/>
</dbReference>
<proteinExistence type="inferred from homology"/>
<keyword evidence="6" id="KW-1185">Reference proteome</keyword>
<keyword evidence="4" id="KW-0449">Lipoprotein</keyword>
<comment type="similarity">
    <text evidence="2">Belongs to the ATG8 family.</text>
</comment>
<evidence type="ECO:0000313" key="6">
    <source>
        <dbReference type="Proteomes" id="UP000054937"/>
    </source>
</evidence>
<evidence type="ECO:0000256" key="3">
    <source>
        <dbReference type="ARBA" id="ARBA00023136"/>
    </source>
</evidence>
<sequence length="145" mass="17679">MEIEQQEQKNEQEIQYFNQLPLSERIKQRDQLFQNKEYADLLPVIVELEKPKFQGDISNDNQKIKYLAQKEIKLGQFLENLDNQSQHRKAIYNFINEENINDTNQNVTMEQVYNDKKNPEDNFLYIFQSYNKDYYKKDDQKEKKK</sequence>
<accession>A0A0V0R332</accession>
<protein>
    <submittedName>
        <fullName evidence="5">Uncharacterized protein</fullName>
    </submittedName>
</protein>
<dbReference type="Pfam" id="PF02991">
    <property type="entry name" value="ATG8"/>
    <property type="match status" value="1"/>
</dbReference>
<reference evidence="5 6" key="1">
    <citation type="journal article" date="2015" name="Sci. Rep.">
        <title>Genome of the facultative scuticociliatosis pathogen Pseudocohnilembus persalinus provides insight into its virulence through horizontal gene transfer.</title>
        <authorList>
            <person name="Xiong J."/>
            <person name="Wang G."/>
            <person name="Cheng J."/>
            <person name="Tian M."/>
            <person name="Pan X."/>
            <person name="Warren A."/>
            <person name="Jiang C."/>
            <person name="Yuan D."/>
            <person name="Miao W."/>
        </authorList>
    </citation>
    <scope>NUCLEOTIDE SEQUENCE [LARGE SCALE GENOMIC DNA]</scope>
    <source>
        <strain evidence="5">36N120E</strain>
    </source>
</reference>
<dbReference type="Proteomes" id="UP000054937">
    <property type="component" value="Unassembled WGS sequence"/>
</dbReference>
<dbReference type="InterPro" id="IPR004241">
    <property type="entry name" value="Atg8-like"/>
</dbReference>
<evidence type="ECO:0000256" key="4">
    <source>
        <dbReference type="ARBA" id="ARBA00023288"/>
    </source>
</evidence>
<dbReference type="InParanoid" id="A0A0V0R332"/>
<dbReference type="SUPFAM" id="SSF54236">
    <property type="entry name" value="Ubiquitin-like"/>
    <property type="match status" value="1"/>
</dbReference>
<dbReference type="AlphaFoldDB" id="A0A0V0R332"/>
<evidence type="ECO:0000313" key="5">
    <source>
        <dbReference type="EMBL" id="KRX08924.1"/>
    </source>
</evidence>
<name>A0A0V0R332_PSEPJ</name>